<keyword evidence="4" id="KW-1185">Reference proteome</keyword>
<dbReference type="AlphaFoldDB" id="A0A4Z2EXI3"/>
<evidence type="ECO:0000256" key="1">
    <source>
        <dbReference type="SAM" id="MobiDB-lite"/>
    </source>
</evidence>
<sequence>MRVGEMAVATPRPERLWLRLGVAMLMVMMAQQGGSTSAAPEAQQVRHRPAAARRGGRAVGFLHPAHYEKEVQAHVGRRAVKRAAARFQKTPRPNETNAEPTELTTSRRAHLAAGNRSTSAQREREGPEVCLPTFQQQKKRKAGPLWNLEI</sequence>
<feature type="chain" id="PRO_5021223843" description="Secreted protein" evidence="2">
    <location>
        <begin position="39"/>
        <end position="150"/>
    </location>
</feature>
<gene>
    <name evidence="3" type="ORF">EYF80_056780</name>
</gene>
<feature type="compositionally biased region" description="Polar residues" evidence="1">
    <location>
        <begin position="91"/>
        <end position="106"/>
    </location>
</feature>
<evidence type="ECO:0000313" key="3">
    <source>
        <dbReference type="EMBL" id="TNN33054.1"/>
    </source>
</evidence>
<accession>A0A4Z2EXI3</accession>
<dbReference type="EMBL" id="SRLO01002375">
    <property type="protein sequence ID" value="TNN33054.1"/>
    <property type="molecule type" value="Genomic_DNA"/>
</dbReference>
<reference evidence="3 4" key="1">
    <citation type="submission" date="2019-03" db="EMBL/GenBank/DDBJ databases">
        <title>First draft genome of Liparis tanakae, snailfish: a comprehensive survey of snailfish specific genes.</title>
        <authorList>
            <person name="Kim W."/>
            <person name="Song I."/>
            <person name="Jeong J.-H."/>
            <person name="Kim D."/>
            <person name="Kim S."/>
            <person name="Ryu S."/>
            <person name="Song J.Y."/>
            <person name="Lee S.K."/>
        </authorList>
    </citation>
    <scope>NUCLEOTIDE SEQUENCE [LARGE SCALE GENOMIC DNA]</scope>
    <source>
        <tissue evidence="3">Muscle</tissue>
    </source>
</reference>
<evidence type="ECO:0000313" key="4">
    <source>
        <dbReference type="Proteomes" id="UP000314294"/>
    </source>
</evidence>
<protein>
    <recommendedName>
        <fullName evidence="5">Secreted protein</fullName>
    </recommendedName>
</protein>
<evidence type="ECO:0000256" key="2">
    <source>
        <dbReference type="SAM" id="SignalP"/>
    </source>
</evidence>
<feature type="region of interest" description="Disordered" evidence="1">
    <location>
        <begin position="84"/>
        <end position="150"/>
    </location>
</feature>
<feature type="signal peptide" evidence="2">
    <location>
        <begin position="1"/>
        <end position="38"/>
    </location>
</feature>
<comment type="caution">
    <text evidence="3">The sequence shown here is derived from an EMBL/GenBank/DDBJ whole genome shotgun (WGS) entry which is preliminary data.</text>
</comment>
<dbReference type="Proteomes" id="UP000314294">
    <property type="component" value="Unassembled WGS sequence"/>
</dbReference>
<organism evidence="3 4">
    <name type="scientific">Liparis tanakae</name>
    <name type="common">Tanaka's snailfish</name>
    <dbReference type="NCBI Taxonomy" id="230148"/>
    <lineage>
        <taxon>Eukaryota</taxon>
        <taxon>Metazoa</taxon>
        <taxon>Chordata</taxon>
        <taxon>Craniata</taxon>
        <taxon>Vertebrata</taxon>
        <taxon>Euteleostomi</taxon>
        <taxon>Actinopterygii</taxon>
        <taxon>Neopterygii</taxon>
        <taxon>Teleostei</taxon>
        <taxon>Neoteleostei</taxon>
        <taxon>Acanthomorphata</taxon>
        <taxon>Eupercaria</taxon>
        <taxon>Perciformes</taxon>
        <taxon>Cottioidei</taxon>
        <taxon>Cottales</taxon>
        <taxon>Liparidae</taxon>
        <taxon>Liparis</taxon>
    </lineage>
</organism>
<name>A0A4Z2EXI3_9TELE</name>
<proteinExistence type="predicted"/>
<evidence type="ECO:0008006" key="5">
    <source>
        <dbReference type="Google" id="ProtNLM"/>
    </source>
</evidence>
<keyword evidence="2" id="KW-0732">Signal</keyword>